<dbReference type="PANTHER" id="PTHR30222">
    <property type="entry name" value="SPERMIDINE/PUTRESCINE-BINDING PERIPLASMIC PROTEIN"/>
    <property type="match status" value="1"/>
</dbReference>
<evidence type="ECO:0000313" key="4">
    <source>
        <dbReference type="Proteomes" id="UP000219182"/>
    </source>
</evidence>
<evidence type="ECO:0000256" key="1">
    <source>
        <dbReference type="ARBA" id="ARBA00022729"/>
    </source>
</evidence>
<dbReference type="InterPro" id="IPR006059">
    <property type="entry name" value="SBP"/>
</dbReference>
<dbReference type="CDD" id="cd13589">
    <property type="entry name" value="PBP2_polyamine_RpCGA009"/>
    <property type="match status" value="1"/>
</dbReference>
<dbReference type="Proteomes" id="UP000219182">
    <property type="component" value="Unassembled WGS sequence"/>
</dbReference>
<gene>
    <name evidence="3" type="ORF">CN311_02820</name>
</gene>
<dbReference type="RefSeq" id="WP_097571905.1">
    <property type="nucleotide sequence ID" value="NZ_NWQG01000013.1"/>
</dbReference>
<reference evidence="3 4" key="1">
    <citation type="submission" date="2017-09" db="EMBL/GenBank/DDBJ databases">
        <title>Mesorhizobum sanjuanii sp. nov. isolated from nodules of Lotus tenuis in saline-alkaline lowlands of Flooding Pampa.</title>
        <authorList>
            <person name="Sannazzaro A.I."/>
            <person name="Torres Tejerizo G.A."/>
            <person name="Fontana F."/>
            <person name="Cumpa Velazquez L.M."/>
            <person name="Hansen L."/>
            <person name="Pistorio M."/>
            <person name="Estrella M.J."/>
        </authorList>
    </citation>
    <scope>NUCLEOTIDE SEQUENCE [LARGE SCALE GENOMIC DNA]</scope>
    <source>
        <strain evidence="3 4">BSA136</strain>
    </source>
</reference>
<dbReference type="SUPFAM" id="SSF53850">
    <property type="entry name" value="Periplasmic binding protein-like II"/>
    <property type="match status" value="1"/>
</dbReference>
<accession>A0A2A6FLD3</accession>
<name>A0A2A6FLD3_9HYPH</name>
<dbReference type="EMBL" id="NWQG01000013">
    <property type="protein sequence ID" value="PDQ22542.1"/>
    <property type="molecule type" value="Genomic_DNA"/>
</dbReference>
<dbReference type="AlphaFoldDB" id="A0A2A6FLD3"/>
<dbReference type="Pfam" id="PF13416">
    <property type="entry name" value="SBP_bac_8"/>
    <property type="match status" value="1"/>
</dbReference>
<keyword evidence="1" id="KW-0732">Signal</keyword>
<organism evidence="3 4">
    <name type="scientific">Mesorhizobium sanjuanii</name>
    <dbReference type="NCBI Taxonomy" id="2037900"/>
    <lineage>
        <taxon>Bacteria</taxon>
        <taxon>Pseudomonadati</taxon>
        <taxon>Pseudomonadota</taxon>
        <taxon>Alphaproteobacteria</taxon>
        <taxon>Hyphomicrobiales</taxon>
        <taxon>Phyllobacteriaceae</taxon>
        <taxon>Mesorhizobium</taxon>
    </lineage>
</organism>
<dbReference type="PANTHER" id="PTHR30222:SF2">
    <property type="entry name" value="ABC TRANSPORTER SUBSTRATE-BINDING PROTEIN"/>
    <property type="match status" value="1"/>
</dbReference>
<protein>
    <submittedName>
        <fullName evidence="3">ABC transporter substrate-binding protein</fullName>
    </submittedName>
</protein>
<dbReference type="Gene3D" id="3.40.190.10">
    <property type="entry name" value="Periplasmic binding protein-like II"/>
    <property type="match status" value="2"/>
</dbReference>
<evidence type="ECO:0000256" key="2">
    <source>
        <dbReference type="ARBA" id="ARBA00022764"/>
    </source>
</evidence>
<keyword evidence="2" id="KW-0574">Periplasm</keyword>
<comment type="caution">
    <text evidence="3">The sequence shown here is derived from an EMBL/GenBank/DDBJ whole genome shotgun (WGS) entry which is preliminary data.</text>
</comment>
<sequence length="372" mass="41413">MSRQTIKNNGAQLKEMSIIYQQMGAGIMKLRSIIVACSFLAVLPNAASADEPITFTSWGGSYQDAMRHIFWEPISKKLGIPFKEDTGASLGIAGIRTQVQSGAVLWDVVDLSIPDCATGAAEGLFEPLDYAVINTEGIDPRFVTPSWVAGPWSTGAYLAWRKGLFAENPPKTYADFWDVKKYPGRRALYDAPQETLEVAEMADGIPTDKLYPIDIPKALEKLREIKSDITVWYTGGQQQIDLVRNGEIDILYGWQVRMDPLYKEGVIDRSLDQSILVPQCLVVPKGAKHKKLAMKFIASMLSPEVQRTIPESFTAVPINQKVFSDNMLTPEVIQTLPRMKDAAGYALKNAEYWSTPGILSKAQEQWDAFKQE</sequence>
<keyword evidence="4" id="KW-1185">Reference proteome</keyword>
<proteinExistence type="predicted"/>
<evidence type="ECO:0000313" key="3">
    <source>
        <dbReference type="EMBL" id="PDQ22542.1"/>
    </source>
</evidence>